<organism evidence="2 3">
    <name type="scientific">Arthrobacter phage MaGuCo</name>
    <dbReference type="NCBI Taxonomy" id="3038363"/>
    <lineage>
        <taxon>Viruses</taxon>
        <taxon>Duplodnaviria</taxon>
        <taxon>Heunggongvirae</taxon>
        <taxon>Uroviricota</taxon>
        <taxon>Caudoviricetes</taxon>
        <taxon>Casidaviridae</taxon>
        <taxon>Liebevirus</taxon>
        <taxon>Liebevirus maguco</taxon>
    </lineage>
</organism>
<reference evidence="2 3" key="1">
    <citation type="submission" date="2023-03" db="EMBL/GenBank/DDBJ databases">
        <authorList>
            <person name="Jones P.T."/>
            <person name="Zarakotas T.R."/>
            <person name="Pitt R.A."/>
            <person name="Hinrichsen E.D."/>
            <person name="Woods I.A."/>
            <person name="Gubitose M.G."/>
            <person name="Lord C.E."/>
            <person name="Wilkes B.M."/>
            <person name="Diggins A.E."/>
            <person name="Parsons M.T."/>
            <person name="Kearns B.S."/>
            <person name="Garlena R.A."/>
            <person name="Russell D.A."/>
            <person name="Jacobs-Sera D."/>
            <person name="Hatfull G.F."/>
        </authorList>
    </citation>
    <scope>NUCLEOTIDE SEQUENCE [LARGE SCALE GENOMIC DNA]</scope>
</reference>
<evidence type="ECO:0000313" key="3">
    <source>
        <dbReference type="Proteomes" id="UP001241023"/>
    </source>
</evidence>
<dbReference type="InterPro" id="IPR043991">
    <property type="entry name" value="Gp3-like"/>
</dbReference>
<keyword evidence="3" id="KW-1185">Reference proteome</keyword>
<gene>
    <name evidence="2" type="primary">30</name>
    <name evidence="2" type="ORF">SEA_MAGUCO_30</name>
</gene>
<dbReference type="Proteomes" id="UP001241023">
    <property type="component" value="Segment"/>
</dbReference>
<dbReference type="EMBL" id="OQ709203">
    <property type="protein sequence ID" value="WGH20322.1"/>
    <property type="molecule type" value="Genomic_DNA"/>
</dbReference>
<dbReference type="Pfam" id="PF18897">
    <property type="entry name" value="Gp3-like"/>
    <property type="match status" value="1"/>
</dbReference>
<protein>
    <submittedName>
        <fullName evidence="2">Recombination directionality factor</fullName>
    </submittedName>
</protein>
<feature type="region of interest" description="Disordered" evidence="1">
    <location>
        <begin position="113"/>
        <end position="133"/>
    </location>
</feature>
<evidence type="ECO:0000313" key="2">
    <source>
        <dbReference type="EMBL" id="WGH20322.1"/>
    </source>
</evidence>
<accession>A0AAF0GHE2</accession>
<proteinExistence type="predicted"/>
<name>A0AAF0GHE2_9CAUD</name>
<sequence>MGLKIFGTDPETQPKPRQSFADDVVGRFRSGYMLNNRPSTVTEWRVTTGDPDVAKEIHEILGGDAPQEWDAKGEDNLEVFTASGEAEIILAGPSALRQRMVLWGRNGKLIQSGDGETLDYPDDRKGEPDPDAELSFQERKKKGQDGIGPVPQIEVYFRLAANPDLGLFKFQTGSWSLAQDLVRDDVEGQLADYAADSSNGTVRAVLKLEEVSFVAKNGPRAGQTVNYTKPVLAIKGAAR</sequence>
<evidence type="ECO:0000256" key="1">
    <source>
        <dbReference type="SAM" id="MobiDB-lite"/>
    </source>
</evidence>